<dbReference type="EMBL" id="QNBD01000149">
    <property type="protein sequence ID" value="RKX70163.1"/>
    <property type="molecule type" value="Genomic_DNA"/>
</dbReference>
<dbReference type="InterPro" id="IPR052028">
    <property type="entry name" value="HipA_Ser/Thr_kinase"/>
</dbReference>
<dbReference type="InterPro" id="IPR012893">
    <property type="entry name" value="HipA-like_C"/>
</dbReference>
<reference evidence="5 6" key="1">
    <citation type="submission" date="2018-06" db="EMBL/GenBank/DDBJ databases">
        <title>Extensive metabolic versatility and redundancy in microbially diverse, dynamic hydrothermal sediments.</title>
        <authorList>
            <person name="Dombrowski N."/>
            <person name="Teske A."/>
            <person name="Baker B.J."/>
        </authorList>
    </citation>
    <scope>NUCLEOTIDE SEQUENCE [LARGE SCALE GENOMIC DNA]</scope>
    <source>
        <strain evidence="5">B10_G13</strain>
    </source>
</reference>
<evidence type="ECO:0000313" key="5">
    <source>
        <dbReference type="EMBL" id="RKX70163.1"/>
    </source>
</evidence>
<dbReference type="GO" id="GO:0004674">
    <property type="term" value="F:protein serine/threonine kinase activity"/>
    <property type="evidence" value="ECO:0007669"/>
    <property type="project" value="TreeGrafter"/>
</dbReference>
<keyword evidence="2" id="KW-0808">Transferase</keyword>
<dbReference type="AlphaFoldDB" id="A0A660SHP4"/>
<comment type="similarity">
    <text evidence="1">Belongs to the HipA Ser/Thr kinase family.</text>
</comment>
<dbReference type="GO" id="GO:0005829">
    <property type="term" value="C:cytosol"/>
    <property type="evidence" value="ECO:0007669"/>
    <property type="project" value="TreeGrafter"/>
</dbReference>
<name>A0A660SHP4_UNCT6</name>
<evidence type="ECO:0000259" key="4">
    <source>
        <dbReference type="Pfam" id="PF07804"/>
    </source>
</evidence>
<feature type="domain" description="HipA-like C-terminal" evidence="4">
    <location>
        <begin position="54"/>
        <end position="278"/>
    </location>
</feature>
<dbReference type="Pfam" id="PF07804">
    <property type="entry name" value="HipA_C"/>
    <property type="match status" value="1"/>
</dbReference>
<comment type="caution">
    <text evidence="5">The sequence shown here is derived from an EMBL/GenBank/DDBJ whole genome shotgun (WGS) entry which is preliminary data.</text>
</comment>
<organism evidence="5 6">
    <name type="scientific">candidate division TA06 bacterium</name>
    <dbReference type="NCBI Taxonomy" id="2250710"/>
    <lineage>
        <taxon>Bacteria</taxon>
        <taxon>Bacteria division TA06</taxon>
    </lineage>
</organism>
<accession>A0A660SHP4</accession>
<proteinExistence type="inferred from homology"/>
<dbReference type="Proteomes" id="UP000271125">
    <property type="component" value="Unassembled WGS sequence"/>
</dbReference>
<evidence type="ECO:0000256" key="2">
    <source>
        <dbReference type="ARBA" id="ARBA00022679"/>
    </source>
</evidence>
<dbReference type="Gene3D" id="1.10.1070.20">
    <property type="match status" value="1"/>
</dbReference>
<evidence type="ECO:0000256" key="3">
    <source>
        <dbReference type="ARBA" id="ARBA00022777"/>
    </source>
</evidence>
<evidence type="ECO:0000256" key="1">
    <source>
        <dbReference type="ARBA" id="ARBA00010164"/>
    </source>
</evidence>
<sequence>MKRCLVCYNTLDDPDLVYHPVCSKRFFSSKKPPELNYTIDQLNELAGQVIKSQISIPGVQNKLSLYLNKQRSETNRFTIVGLWGNYILKPPIPQFPYMPENEDLTMHLANIFKIPTVPHALIPLKSGELSYISRRIDRQEKGKKLFMEDMCQLGGRLTENKYNGSLEQVGKTIAKYSSNPLFDNIKFFEVVIFSFLTGNADMHLKNFSLIYPLDNMIQLSPAYDLLSTRLIIPEKSDPEEMALTLNGKKSNLKKSDFIKFAKTLGISTKQISNTFIRFNKQLNIALDFIKISFLPEYKKKEYILLIKERAGRI</sequence>
<protein>
    <submittedName>
        <fullName evidence="5">Type II toxin-antitoxin system HipA family toxin</fullName>
    </submittedName>
</protein>
<keyword evidence="3" id="KW-0418">Kinase</keyword>
<evidence type="ECO:0000313" key="6">
    <source>
        <dbReference type="Proteomes" id="UP000271125"/>
    </source>
</evidence>
<gene>
    <name evidence="5" type="ORF">DRP43_03660</name>
</gene>
<dbReference type="PANTHER" id="PTHR37419:SF1">
    <property type="entry name" value="SERINE_THREONINE-PROTEIN KINASE TOXIN HIPA"/>
    <property type="match status" value="1"/>
</dbReference>
<dbReference type="PANTHER" id="PTHR37419">
    <property type="entry name" value="SERINE/THREONINE-PROTEIN KINASE TOXIN HIPA"/>
    <property type="match status" value="1"/>
</dbReference>